<name>A0ABY8BEV2_9BURK</name>
<dbReference type="SUPFAM" id="SSF53474">
    <property type="entry name" value="alpha/beta-Hydrolases"/>
    <property type="match status" value="1"/>
</dbReference>
<evidence type="ECO:0000313" key="3">
    <source>
        <dbReference type="EMBL" id="WEF34437.1"/>
    </source>
</evidence>
<sequence>MLVYYHGGGFVLGDTKRYEPSIRALAQGAGAIVVSVDYRQAPEHRFPAAPDDAFAAWRWVVAHAQELNGDPARVAVAGESAGGNLAAVVGLMARDRRVQAPLHQVLIYPVVNDDMSTPSYQRNANAKPLDKPAMQWFLQQYTATPEQRENPYALPMKAATLKGLPPTTVVAAEIDPLASEAKGYADRLRADGVPVQYREFDGVTHEFFGMQAALPKAEDAHKFVAEDLKKAFAAQPGTERAVARR</sequence>
<feature type="domain" description="Alpha/beta hydrolase fold-3" evidence="2">
    <location>
        <begin position="2"/>
        <end position="208"/>
    </location>
</feature>
<proteinExistence type="predicted"/>
<accession>A0ABY8BEV2</accession>
<gene>
    <name evidence="3" type="ORF">PX653_06610</name>
</gene>
<dbReference type="Pfam" id="PF07859">
    <property type="entry name" value="Abhydrolase_3"/>
    <property type="match status" value="1"/>
</dbReference>
<dbReference type="EMBL" id="CP119083">
    <property type="protein sequence ID" value="WEF34437.1"/>
    <property type="molecule type" value="Genomic_DNA"/>
</dbReference>
<dbReference type="PANTHER" id="PTHR48081:SF8">
    <property type="entry name" value="ALPHA_BETA HYDROLASE FOLD-3 DOMAIN-CONTAINING PROTEIN-RELATED"/>
    <property type="match status" value="1"/>
</dbReference>
<reference evidence="3 4" key="1">
    <citation type="submission" date="2023-02" db="EMBL/GenBank/DDBJ databases">
        <title>Gemone sequence of Telluria chitinolytica ACM 3522T.</title>
        <authorList>
            <person name="Frediansyah A."/>
            <person name="Miess H."/>
            <person name="Gross H."/>
        </authorList>
    </citation>
    <scope>NUCLEOTIDE SEQUENCE [LARGE SCALE GENOMIC DNA]</scope>
    <source>
        <strain evidence="3 4">ACM 3522</strain>
    </source>
</reference>
<dbReference type="PANTHER" id="PTHR48081">
    <property type="entry name" value="AB HYDROLASE SUPERFAMILY PROTEIN C4A8.06C"/>
    <property type="match status" value="1"/>
</dbReference>
<protein>
    <submittedName>
        <fullName evidence="3">Alpha/beta hydrolase</fullName>
    </submittedName>
</protein>
<dbReference type="Proteomes" id="UP001216510">
    <property type="component" value="Chromosome"/>
</dbReference>
<evidence type="ECO:0000256" key="1">
    <source>
        <dbReference type="ARBA" id="ARBA00022801"/>
    </source>
</evidence>
<dbReference type="RefSeq" id="WP_277417115.1">
    <property type="nucleotide sequence ID" value="NZ_CP119083.1"/>
</dbReference>
<keyword evidence="4" id="KW-1185">Reference proteome</keyword>
<keyword evidence="1 3" id="KW-0378">Hydrolase</keyword>
<evidence type="ECO:0000259" key="2">
    <source>
        <dbReference type="Pfam" id="PF07859"/>
    </source>
</evidence>
<dbReference type="Gene3D" id="3.40.50.1820">
    <property type="entry name" value="alpha/beta hydrolase"/>
    <property type="match status" value="1"/>
</dbReference>
<evidence type="ECO:0000313" key="4">
    <source>
        <dbReference type="Proteomes" id="UP001216510"/>
    </source>
</evidence>
<dbReference type="InterPro" id="IPR029058">
    <property type="entry name" value="AB_hydrolase_fold"/>
</dbReference>
<dbReference type="InterPro" id="IPR050300">
    <property type="entry name" value="GDXG_lipolytic_enzyme"/>
</dbReference>
<dbReference type="GO" id="GO:0016787">
    <property type="term" value="F:hydrolase activity"/>
    <property type="evidence" value="ECO:0007669"/>
    <property type="project" value="UniProtKB-KW"/>
</dbReference>
<organism evidence="3 4">
    <name type="scientific">Pseudoduganella chitinolytica</name>
    <dbReference type="NCBI Taxonomy" id="34070"/>
    <lineage>
        <taxon>Bacteria</taxon>
        <taxon>Pseudomonadati</taxon>
        <taxon>Pseudomonadota</taxon>
        <taxon>Betaproteobacteria</taxon>
        <taxon>Burkholderiales</taxon>
        <taxon>Oxalobacteraceae</taxon>
        <taxon>Telluria group</taxon>
        <taxon>Pseudoduganella</taxon>
    </lineage>
</organism>
<dbReference type="InterPro" id="IPR013094">
    <property type="entry name" value="AB_hydrolase_3"/>
</dbReference>